<name>A0AAN6JV43_9PEZI</name>
<accession>A0AAN6JV43</accession>
<evidence type="ECO:0000256" key="2">
    <source>
        <dbReference type="ARBA" id="ARBA00022448"/>
    </source>
</evidence>
<keyword evidence="5" id="KW-1185">Reference proteome</keyword>
<dbReference type="Pfam" id="PF03081">
    <property type="entry name" value="Exo70_C"/>
    <property type="match status" value="1"/>
</dbReference>
<comment type="caution">
    <text evidence="4">The sequence shown here is derived from an EMBL/GenBank/DDBJ whole genome shotgun (WGS) entry which is preliminary data.</text>
</comment>
<keyword evidence="2" id="KW-0813">Transport</keyword>
<reference evidence="4" key="1">
    <citation type="submission" date="2023-06" db="EMBL/GenBank/DDBJ databases">
        <title>Black Yeasts Isolated from many extreme environments.</title>
        <authorList>
            <person name="Coleine C."/>
            <person name="Stajich J.E."/>
            <person name="Selbmann L."/>
        </authorList>
    </citation>
    <scope>NUCLEOTIDE SEQUENCE</scope>
    <source>
        <strain evidence="4">CCFEE 5200</strain>
    </source>
</reference>
<dbReference type="Proteomes" id="UP001175353">
    <property type="component" value="Unassembled WGS sequence"/>
</dbReference>
<dbReference type="GO" id="GO:0006887">
    <property type="term" value="P:exocytosis"/>
    <property type="evidence" value="ECO:0007669"/>
    <property type="project" value="InterPro"/>
</dbReference>
<dbReference type="SUPFAM" id="SSF74788">
    <property type="entry name" value="Cullin repeat-like"/>
    <property type="match status" value="1"/>
</dbReference>
<gene>
    <name evidence="4" type="primary">EXO70_4</name>
    <name evidence="4" type="ORF">LTR91_027169</name>
</gene>
<dbReference type="InterPro" id="IPR046364">
    <property type="entry name" value="Exo70_C"/>
</dbReference>
<dbReference type="InterPro" id="IPR016159">
    <property type="entry name" value="Cullin_repeat-like_dom_sf"/>
</dbReference>
<evidence type="ECO:0000313" key="4">
    <source>
        <dbReference type="EMBL" id="KAK0944696.1"/>
    </source>
</evidence>
<dbReference type="Gene3D" id="1.20.1280.170">
    <property type="entry name" value="Exocyst complex component Exo70"/>
    <property type="match status" value="1"/>
</dbReference>
<feature type="domain" description="Exocyst complex subunit Exo70 C-terminal" evidence="3">
    <location>
        <begin position="1"/>
        <end position="110"/>
    </location>
</feature>
<proteinExistence type="inferred from homology"/>
<evidence type="ECO:0000259" key="3">
    <source>
        <dbReference type="Pfam" id="PF03081"/>
    </source>
</evidence>
<protein>
    <submittedName>
        <fullName evidence="4">Exocyst complex component exo70</fullName>
    </submittedName>
</protein>
<evidence type="ECO:0000313" key="5">
    <source>
        <dbReference type="Proteomes" id="UP001175353"/>
    </source>
</evidence>
<feature type="non-terminal residue" evidence="4">
    <location>
        <position position="111"/>
    </location>
</feature>
<comment type="similarity">
    <text evidence="1">Belongs to the EXO70 family.</text>
</comment>
<sequence>MIRTSELDPLLAATAQPKLDAWRKKATQAYIDAWKEPSTHLLDVQFTAKAPRPPSTGAAVDSGAILKALNSKDKDGIKEKFRNFNASFDDLVAKHKAYKMEAEVRRALGRD</sequence>
<evidence type="ECO:0000256" key="1">
    <source>
        <dbReference type="ARBA" id="ARBA00006756"/>
    </source>
</evidence>
<dbReference type="AlphaFoldDB" id="A0AAN6JV43"/>
<dbReference type="GO" id="GO:0000145">
    <property type="term" value="C:exocyst"/>
    <property type="evidence" value="ECO:0007669"/>
    <property type="project" value="InterPro"/>
</dbReference>
<dbReference type="GO" id="GO:0005546">
    <property type="term" value="F:phosphatidylinositol-4,5-bisphosphate binding"/>
    <property type="evidence" value="ECO:0007669"/>
    <property type="project" value="InterPro"/>
</dbReference>
<dbReference type="EMBL" id="JAUJLE010002490">
    <property type="protein sequence ID" value="KAK0944696.1"/>
    <property type="molecule type" value="Genomic_DNA"/>
</dbReference>
<organism evidence="4 5">
    <name type="scientific">Friedmanniomyces endolithicus</name>
    <dbReference type="NCBI Taxonomy" id="329885"/>
    <lineage>
        <taxon>Eukaryota</taxon>
        <taxon>Fungi</taxon>
        <taxon>Dikarya</taxon>
        <taxon>Ascomycota</taxon>
        <taxon>Pezizomycotina</taxon>
        <taxon>Dothideomycetes</taxon>
        <taxon>Dothideomycetidae</taxon>
        <taxon>Mycosphaerellales</taxon>
        <taxon>Teratosphaeriaceae</taxon>
        <taxon>Friedmanniomyces</taxon>
    </lineage>
</organism>